<evidence type="ECO:0000313" key="13">
    <source>
        <dbReference type="EMBL" id="MST61924.1"/>
    </source>
</evidence>
<evidence type="ECO:0000256" key="5">
    <source>
        <dbReference type="ARBA" id="ARBA00022692"/>
    </source>
</evidence>
<dbReference type="GO" id="GO:0006508">
    <property type="term" value="P:proteolysis"/>
    <property type="evidence" value="ECO:0007669"/>
    <property type="project" value="UniProtKB-KW"/>
</dbReference>
<feature type="transmembrane region" description="Helical" evidence="11">
    <location>
        <begin position="258"/>
        <end position="278"/>
    </location>
</feature>
<dbReference type="GO" id="GO:0004222">
    <property type="term" value="F:metalloendopeptidase activity"/>
    <property type="evidence" value="ECO:0007669"/>
    <property type="project" value="InterPro"/>
</dbReference>
<evidence type="ECO:0000256" key="7">
    <source>
        <dbReference type="ARBA" id="ARBA00022833"/>
    </source>
</evidence>
<dbReference type="EC" id="3.4.24.-" evidence="11"/>
<keyword evidence="5 11" id="KW-0812">Transmembrane</keyword>
<evidence type="ECO:0000259" key="12">
    <source>
        <dbReference type="SMART" id="SM00228"/>
    </source>
</evidence>
<dbReference type="SMART" id="SM00228">
    <property type="entry name" value="PDZ"/>
    <property type="match status" value="1"/>
</dbReference>
<dbReference type="EMBL" id="VUNE01000001">
    <property type="protein sequence ID" value="MST61924.1"/>
    <property type="molecule type" value="Genomic_DNA"/>
</dbReference>
<feature type="transmembrane region" description="Helical" evidence="11">
    <location>
        <begin position="6"/>
        <end position="25"/>
    </location>
</feature>
<dbReference type="Pfam" id="PF02163">
    <property type="entry name" value="Peptidase_M50"/>
    <property type="match status" value="1"/>
</dbReference>
<keyword evidence="11" id="KW-0479">Metal-binding</keyword>
<comment type="cofactor">
    <cofactor evidence="1 11">
        <name>Zn(2+)</name>
        <dbReference type="ChEBI" id="CHEBI:29105"/>
    </cofactor>
</comment>
<evidence type="ECO:0000256" key="6">
    <source>
        <dbReference type="ARBA" id="ARBA00022801"/>
    </source>
</evidence>
<dbReference type="GO" id="GO:0046872">
    <property type="term" value="F:metal ion binding"/>
    <property type="evidence" value="ECO:0007669"/>
    <property type="project" value="UniProtKB-KW"/>
</dbReference>
<evidence type="ECO:0000256" key="9">
    <source>
        <dbReference type="ARBA" id="ARBA00023049"/>
    </source>
</evidence>
<name>A0A6N7XEZ4_9FIRM</name>
<dbReference type="PANTHER" id="PTHR42837:SF2">
    <property type="entry name" value="MEMBRANE METALLOPROTEASE ARASP2, CHLOROPLASTIC-RELATED"/>
    <property type="match status" value="1"/>
</dbReference>
<dbReference type="Gene3D" id="2.30.42.10">
    <property type="match status" value="1"/>
</dbReference>
<evidence type="ECO:0000256" key="10">
    <source>
        <dbReference type="ARBA" id="ARBA00023136"/>
    </source>
</evidence>
<keyword evidence="14" id="KW-1185">Reference proteome</keyword>
<dbReference type="InterPro" id="IPR036034">
    <property type="entry name" value="PDZ_sf"/>
</dbReference>
<accession>A0A6N7XEZ4</accession>
<comment type="similarity">
    <text evidence="3 11">Belongs to the peptidase M50B family.</text>
</comment>
<reference evidence="13 14" key="1">
    <citation type="submission" date="2019-08" db="EMBL/GenBank/DDBJ databases">
        <title>In-depth cultivation of the pig gut microbiome towards novel bacterial diversity and tailored functional studies.</title>
        <authorList>
            <person name="Wylensek D."/>
            <person name="Hitch T.C.A."/>
            <person name="Clavel T."/>
        </authorList>
    </citation>
    <scope>NUCLEOTIDE SEQUENCE [LARGE SCALE GENOMIC DNA]</scope>
    <source>
        <strain evidence="13 14">WCA-SAB-591-4A-A</strain>
    </source>
</reference>
<dbReference type="NCBIfam" id="TIGR00054">
    <property type="entry name" value="RIP metalloprotease RseP"/>
    <property type="match status" value="1"/>
</dbReference>
<feature type="transmembrane region" description="Helical" evidence="11">
    <location>
        <begin position="88"/>
        <end position="113"/>
    </location>
</feature>
<dbReference type="CDD" id="cd23081">
    <property type="entry name" value="cpPDZ_EcRseP-like"/>
    <property type="match status" value="1"/>
</dbReference>
<dbReference type="InterPro" id="IPR004387">
    <property type="entry name" value="Pept_M50_Zn"/>
</dbReference>
<evidence type="ECO:0000256" key="8">
    <source>
        <dbReference type="ARBA" id="ARBA00022989"/>
    </source>
</evidence>
<feature type="domain" description="PDZ" evidence="12">
    <location>
        <begin position="111"/>
        <end position="174"/>
    </location>
</feature>
<dbReference type="InterPro" id="IPR008915">
    <property type="entry name" value="Peptidase_M50"/>
</dbReference>
<dbReference type="PANTHER" id="PTHR42837">
    <property type="entry name" value="REGULATOR OF SIGMA-E PROTEASE RSEP"/>
    <property type="match status" value="1"/>
</dbReference>
<dbReference type="Proteomes" id="UP000440713">
    <property type="component" value="Unassembled WGS sequence"/>
</dbReference>
<evidence type="ECO:0000313" key="14">
    <source>
        <dbReference type="Proteomes" id="UP000440713"/>
    </source>
</evidence>
<comment type="subcellular location">
    <subcellularLocation>
        <location evidence="2">Membrane</location>
        <topology evidence="2">Multi-pass membrane protein</topology>
    </subcellularLocation>
</comment>
<evidence type="ECO:0000256" key="2">
    <source>
        <dbReference type="ARBA" id="ARBA00004141"/>
    </source>
</evidence>
<keyword evidence="4 13" id="KW-0645">Protease</keyword>
<keyword evidence="6 11" id="KW-0378">Hydrolase</keyword>
<dbReference type="InterPro" id="IPR001478">
    <property type="entry name" value="PDZ"/>
</dbReference>
<sequence>MNIIAAILVFGIIIFIHELGHFYFAKRAGVTIHEFAIGMGPTLFKKEKNGTVYSIRALPIGGFVAMEGEDEESDDPNSFGKKTLKERFLSIVAGPLANIILCVLLLIPFYAIVGFPTTTLDIVQKNSPAYSAGLQSGDKLVSINGNSLDSFNDVSKLISGSDGKELTIRYKRGSKDKSTTVIPEKSAGKYVIGINPKYKTDLLKAPKQAIVSTYQISKTMLIFLGQLVTGQLSGKIMDSLSGPVGVVNMVSKAATTGILDLVFMTALISLNIGIMNLLPIPALDGWRIIMLIFEGLRGGKKVPAKIEGYINGIGLIALMGFMLFITYKDIVRLFFRN</sequence>
<keyword evidence="10 11" id="KW-0472">Membrane</keyword>
<comment type="caution">
    <text evidence="13">The sequence shown here is derived from an EMBL/GenBank/DDBJ whole genome shotgun (WGS) entry which is preliminary data.</text>
</comment>
<protein>
    <recommendedName>
        <fullName evidence="11">Zinc metalloprotease</fullName>
        <ecNumber evidence="11">3.4.24.-</ecNumber>
    </recommendedName>
</protein>
<keyword evidence="7 11" id="KW-0862">Zinc</keyword>
<evidence type="ECO:0000256" key="1">
    <source>
        <dbReference type="ARBA" id="ARBA00001947"/>
    </source>
</evidence>
<proteinExistence type="inferred from homology"/>
<feature type="transmembrane region" description="Helical" evidence="11">
    <location>
        <begin position="309"/>
        <end position="327"/>
    </location>
</feature>
<gene>
    <name evidence="13" type="primary">rseP</name>
    <name evidence="13" type="ORF">FYJ71_02910</name>
</gene>
<keyword evidence="9 11" id="KW-0482">Metalloprotease</keyword>
<dbReference type="CDD" id="cd06163">
    <property type="entry name" value="S2P-M50_PDZ_RseP-like"/>
    <property type="match status" value="1"/>
</dbReference>
<organism evidence="13 14">
    <name type="scientific">Peptostreptococcus porci</name>
    <dbReference type="NCBI Taxonomy" id="2652282"/>
    <lineage>
        <taxon>Bacteria</taxon>
        <taxon>Bacillati</taxon>
        <taxon>Bacillota</taxon>
        <taxon>Clostridia</taxon>
        <taxon>Peptostreptococcales</taxon>
        <taxon>Peptostreptococcaceae</taxon>
        <taxon>Peptostreptococcus</taxon>
    </lineage>
</organism>
<dbReference type="Pfam" id="PF17820">
    <property type="entry name" value="PDZ_6"/>
    <property type="match status" value="1"/>
</dbReference>
<dbReference type="SUPFAM" id="SSF50156">
    <property type="entry name" value="PDZ domain-like"/>
    <property type="match status" value="1"/>
</dbReference>
<evidence type="ECO:0000256" key="11">
    <source>
        <dbReference type="RuleBase" id="RU362031"/>
    </source>
</evidence>
<dbReference type="AlphaFoldDB" id="A0A6N7XEZ4"/>
<keyword evidence="8 11" id="KW-1133">Transmembrane helix</keyword>
<dbReference type="GO" id="GO:0016020">
    <property type="term" value="C:membrane"/>
    <property type="evidence" value="ECO:0007669"/>
    <property type="project" value="UniProtKB-SubCell"/>
</dbReference>
<evidence type="ECO:0000256" key="3">
    <source>
        <dbReference type="ARBA" id="ARBA00007931"/>
    </source>
</evidence>
<dbReference type="InterPro" id="IPR041489">
    <property type="entry name" value="PDZ_6"/>
</dbReference>
<evidence type="ECO:0000256" key="4">
    <source>
        <dbReference type="ARBA" id="ARBA00022670"/>
    </source>
</evidence>
<dbReference type="RefSeq" id="WP_154537298.1">
    <property type="nucleotide sequence ID" value="NZ_VUNE01000001.1"/>
</dbReference>